<evidence type="ECO:0000259" key="1">
    <source>
        <dbReference type="Pfam" id="PF00501"/>
    </source>
</evidence>
<dbReference type="SUPFAM" id="SSF56801">
    <property type="entry name" value="Acetyl-CoA synthetase-like"/>
    <property type="match status" value="1"/>
</dbReference>
<dbReference type="PANTHER" id="PTHR43845:SF1">
    <property type="entry name" value="BLR5969 PROTEIN"/>
    <property type="match status" value="1"/>
</dbReference>
<gene>
    <name evidence="2" type="ORF">PQJ73_05980</name>
</gene>
<proteinExistence type="predicted"/>
<reference evidence="2" key="2">
    <citation type="submission" date="2023-02" db="EMBL/GenBank/DDBJ databases">
        <authorList>
            <person name="Rayyan A."/>
            <person name="Meyer T."/>
            <person name="Kyndt J.A."/>
        </authorList>
    </citation>
    <scope>NUCLEOTIDE SEQUENCE</scope>
    <source>
        <strain evidence="2">DSM 9987</strain>
    </source>
</reference>
<dbReference type="NCBIfam" id="NF045666">
    <property type="entry name" value="DVU1553_fam_AMP"/>
    <property type="match status" value="1"/>
</dbReference>
<organism evidence="2 3">
    <name type="scientific">Rhodoplanes tepidamans</name>
    <name type="common">Rhodoplanes cryptolactis</name>
    <dbReference type="NCBI Taxonomy" id="200616"/>
    <lineage>
        <taxon>Bacteria</taxon>
        <taxon>Pseudomonadati</taxon>
        <taxon>Pseudomonadota</taxon>
        <taxon>Alphaproteobacteria</taxon>
        <taxon>Hyphomicrobiales</taxon>
        <taxon>Nitrobacteraceae</taxon>
        <taxon>Rhodoplanes</taxon>
    </lineage>
</organism>
<dbReference type="InterPro" id="IPR042099">
    <property type="entry name" value="ANL_N_sf"/>
</dbReference>
<dbReference type="PANTHER" id="PTHR43845">
    <property type="entry name" value="BLR5969 PROTEIN"/>
    <property type="match status" value="1"/>
</dbReference>
<comment type="caution">
    <text evidence="2">The sequence shown here is derived from an EMBL/GenBank/DDBJ whole genome shotgun (WGS) entry which is preliminary data.</text>
</comment>
<dbReference type="Pfam" id="PF00501">
    <property type="entry name" value="AMP-binding"/>
    <property type="match status" value="1"/>
</dbReference>
<dbReference type="Proteomes" id="UP001165652">
    <property type="component" value="Unassembled WGS sequence"/>
</dbReference>
<evidence type="ECO:0000313" key="2">
    <source>
        <dbReference type="EMBL" id="MDC7785226.1"/>
    </source>
</evidence>
<reference evidence="2" key="1">
    <citation type="journal article" date="2023" name="Microbiol Resour">
        <title>Genome Sequences of Rhodoplanes serenus and Two Thermotolerant Strains, Rhodoplanes tepidamans and 'Rhodoplanes cryptolactis,' Further Refine the Genus.</title>
        <authorList>
            <person name="Rayyan A.A."/>
            <person name="Kyndt J.A."/>
        </authorList>
    </citation>
    <scope>NUCLEOTIDE SEQUENCE</scope>
    <source>
        <strain evidence="2">DSM 9987</strain>
    </source>
</reference>
<sequence>MGAATLDAWTARRMGLALPLTREAVEAWQVARLAERVAAARATSPFYRTRPDWPDLSIASREDVARLPFTRPSDLLRNDPPLVALSQSEVARIVTLPSSGTSGVPKRLHFTADELEATLDFFGQGMGLFTRAGDRVAILFAGERPGSVGDALSTALRRLGAVPMPIPATATAAEAAAMIRAARPMVVAGPPVRLLAIAREHAIDGGAPVRLRAALASSERLSPAVARALAQTWGCGVHDHWGMTETGYGGAVDCARHAGCHLREADLFVEIVDPDTGAPRPPGALGEVVVTTLQPRAVPLVRYRTGDLARLIEAPCACGSVLRRLADFSGRIGAAVPLPGGGALTLEGLDDALFAVPAVADFTARVDGGDPLALDLAVAIPARLCTPRTFAAVRLAVDGAPPLRAAIARGAVTVRVALVGAVRHDGKRRLLGRAA</sequence>
<keyword evidence="3" id="KW-1185">Reference proteome</keyword>
<name>A0ABT5J766_RHOTP</name>
<dbReference type="RefSeq" id="WP_272776072.1">
    <property type="nucleotide sequence ID" value="NZ_JAQQLI010000006.1"/>
</dbReference>
<evidence type="ECO:0000313" key="3">
    <source>
        <dbReference type="Proteomes" id="UP001165652"/>
    </source>
</evidence>
<dbReference type="EMBL" id="JAQQLI010000006">
    <property type="protein sequence ID" value="MDC7785226.1"/>
    <property type="molecule type" value="Genomic_DNA"/>
</dbReference>
<dbReference type="InterPro" id="IPR000873">
    <property type="entry name" value="AMP-dep_synth/lig_dom"/>
</dbReference>
<feature type="domain" description="AMP-dependent synthetase/ligase" evidence="1">
    <location>
        <begin position="96"/>
        <end position="291"/>
    </location>
</feature>
<accession>A0ABT5J766</accession>
<dbReference type="Gene3D" id="3.40.50.12780">
    <property type="entry name" value="N-terminal domain of ligase-like"/>
    <property type="match status" value="1"/>
</dbReference>
<protein>
    <submittedName>
        <fullName evidence="2">AMP-binding protein</fullName>
    </submittedName>
</protein>